<name>A0A8I6SRZ1_CIMLE</name>
<feature type="transmembrane region" description="Helical" evidence="15">
    <location>
        <begin position="2625"/>
        <end position="2645"/>
    </location>
</feature>
<protein>
    <recommendedName>
        <fullName evidence="16">Cadherin domain-containing protein</fullName>
    </recommendedName>
</protein>
<dbReference type="GO" id="GO:0008104">
    <property type="term" value="P:intracellular protein localization"/>
    <property type="evidence" value="ECO:0007669"/>
    <property type="project" value="UniProtKB-ARBA"/>
</dbReference>
<feature type="domain" description="Cadherin" evidence="16">
    <location>
        <begin position="2291"/>
        <end position="2395"/>
    </location>
</feature>
<feature type="domain" description="Cadherin" evidence="16">
    <location>
        <begin position="312"/>
        <end position="410"/>
    </location>
</feature>
<dbReference type="PROSITE" id="PS50268">
    <property type="entry name" value="CADHERIN_2"/>
    <property type="match status" value="22"/>
</dbReference>
<evidence type="ECO:0000256" key="8">
    <source>
        <dbReference type="ARBA" id="ARBA00022889"/>
    </source>
</evidence>
<dbReference type="FunFam" id="2.60.40.60:FF:000026">
    <property type="entry name" value="FAT atypical cadherin 1"/>
    <property type="match status" value="1"/>
</dbReference>
<feature type="domain" description="Cadherin" evidence="16">
    <location>
        <begin position="2186"/>
        <end position="2290"/>
    </location>
</feature>
<evidence type="ECO:0000313" key="18">
    <source>
        <dbReference type="Proteomes" id="UP000494040"/>
    </source>
</evidence>
<keyword evidence="10 15" id="KW-0472">Membrane</keyword>
<feature type="domain" description="Cadherin" evidence="16">
    <location>
        <begin position="1875"/>
        <end position="1976"/>
    </location>
</feature>
<keyword evidence="8" id="KW-0130">Cell adhesion</keyword>
<dbReference type="OrthoDB" id="6252479at2759"/>
<dbReference type="PANTHER" id="PTHR24026">
    <property type="entry name" value="FAT ATYPICAL CADHERIN-RELATED"/>
    <property type="match status" value="1"/>
</dbReference>
<dbReference type="Gene3D" id="2.60.40.60">
    <property type="entry name" value="Cadherins"/>
    <property type="match status" value="23"/>
</dbReference>
<dbReference type="FunFam" id="2.60.40.60:FF:000021">
    <property type="entry name" value="FAT atypical cadherin 1"/>
    <property type="match status" value="2"/>
</dbReference>
<dbReference type="EnsemblMetazoa" id="XM_024229586.1">
    <property type="protein sequence ID" value="XP_024085354.1"/>
    <property type="gene ID" value="LOC106663275"/>
</dbReference>
<dbReference type="FunFam" id="2.60.40.60:FF:000032">
    <property type="entry name" value="FAT atypical cadherin 1"/>
    <property type="match status" value="1"/>
</dbReference>
<dbReference type="FunFam" id="2.60.40.60:FF:000116">
    <property type="entry name" value="Dachsous cadherin-related 2"/>
    <property type="match status" value="1"/>
</dbReference>
<feature type="domain" description="Cadherin" evidence="16">
    <location>
        <begin position="1671"/>
        <end position="1774"/>
    </location>
</feature>
<feature type="domain" description="Cadherin" evidence="16">
    <location>
        <begin position="1466"/>
        <end position="1573"/>
    </location>
</feature>
<dbReference type="GO" id="GO:0048589">
    <property type="term" value="P:developmental growth"/>
    <property type="evidence" value="ECO:0007669"/>
    <property type="project" value="UniProtKB-ARBA"/>
</dbReference>
<dbReference type="Pfam" id="PF00028">
    <property type="entry name" value="Cadherin"/>
    <property type="match status" value="20"/>
</dbReference>
<keyword evidence="5" id="KW-0732">Signal</keyword>
<feature type="compositionally biased region" description="Low complexity" evidence="14">
    <location>
        <begin position="2772"/>
        <end position="2785"/>
    </location>
</feature>
<dbReference type="FunFam" id="2.60.40.60:FF:000024">
    <property type="entry name" value="FAT atypical cadherin 3"/>
    <property type="match status" value="2"/>
</dbReference>
<keyword evidence="11" id="KW-1015">Disulfide bond</keyword>
<keyword evidence="2" id="KW-1003">Cell membrane</keyword>
<dbReference type="GO" id="GO:0005509">
    <property type="term" value="F:calcium ion binding"/>
    <property type="evidence" value="ECO:0007669"/>
    <property type="project" value="UniProtKB-UniRule"/>
</dbReference>
<dbReference type="FunFam" id="2.60.40.60:FF:000037">
    <property type="entry name" value="FAT atypical cadherin 1"/>
    <property type="match status" value="1"/>
</dbReference>
<dbReference type="PANTHER" id="PTHR24026:SF133">
    <property type="entry name" value="CADHERIN-RELATED FAMILY MEMBER 2"/>
    <property type="match status" value="1"/>
</dbReference>
<evidence type="ECO:0000256" key="14">
    <source>
        <dbReference type="SAM" id="MobiDB-lite"/>
    </source>
</evidence>
<dbReference type="SMART" id="SM00112">
    <property type="entry name" value="CA"/>
    <property type="match status" value="22"/>
</dbReference>
<dbReference type="InterPro" id="IPR002126">
    <property type="entry name" value="Cadherin-like_dom"/>
</dbReference>
<evidence type="ECO:0000256" key="5">
    <source>
        <dbReference type="ARBA" id="ARBA00022729"/>
    </source>
</evidence>
<dbReference type="GO" id="GO:0050839">
    <property type="term" value="F:cell adhesion molecule binding"/>
    <property type="evidence" value="ECO:0007669"/>
    <property type="project" value="UniProtKB-ARBA"/>
</dbReference>
<dbReference type="RefSeq" id="XP_024085354.1">
    <property type="nucleotide sequence ID" value="XM_024229586.1"/>
</dbReference>
<dbReference type="FunFam" id="2.60.40.60:FF:000013">
    <property type="entry name" value="Cadherin EGF LAG seven-pass G-type receptor"/>
    <property type="match status" value="3"/>
</dbReference>
<dbReference type="InterPro" id="IPR020894">
    <property type="entry name" value="Cadherin_CS"/>
</dbReference>
<keyword evidence="4 15" id="KW-0812">Transmembrane</keyword>
<dbReference type="PROSITE" id="PS00232">
    <property type="entry name" value="CADHERIN_1"/>
    <property type="match status" value="10"/>
</dbReference>
<feature type="domain" description="Cadherin" evidence="16">
    <location>
        <begin position="1775"/>
        <end position="1874"/>
    </location>
</feature>
<dbReference type="GO" id="GO:0001736">
    <property type="term" value="P:establishment of planar polarity"/>
    <property type="evidence" value="ECO:0007669"/>
    <property type="project" value="UniProtKB-ARBA"/>
</dbReference>
<feature type="domain" description="Cadherin" evidence="16">
    <location>
        <begin position="1332"/>
        <end position="1465"/>
    </location>
</feature>
<evidence type="ECO:0000256" key="6">
    <source>
        <dbReference type="ARBA" id="ARBA00022737"/>
    </source>
</evidence>
<dbReference type="OMA" id="YSSLYYE"/>
<evidence type="ECO:0000256" key="2">
    <source>
        <dbReference type="ARBA" id="ARBA00022475"/>
    </source>
</evidence>
<dbReference type="SUPFAM" id="SSF49313">
    <property type="entry name" value="Cadherin-like"/>
    <property type="match status" value="23"/>
</dbReference>
<keyword evidence="7 13" id="KW-0106">Calcium</keyword>
<dbReference type="GO" id="GO:0007431">
    <property type="term" value="P:salivary gland development"/>
    <property type="evidence" value="ECO:0007669"/>
    <property type="project" value="UniProtKB-ARBA"/>
</dbReference>
<keyword evidence="12" id="KW-0325">Glycoprotein</keyword>
<dbReference type="GO" id="GO:0007156">
    <property type="term" value="P:homophilic cell adhesion via plasma membrane adhesion molecules"/>
    <property type="evidence" value="ECO:0007669"/>
    <property type="project" value="InterPro"/>
</dbReference>
<keyword evidence="18" id="KW-1185">Reference proteome</keyword>
<feature type="domain" description="Cadherin" evidence="16">
    <location>
        <begin position="103"/>
        <end position="205"/>
    </location>
</feature>
<evidence type="ECO:0000259" key="16">
    <source>
        <dbReference type="PROSITE" id="PS50268"/>
    </source>
</evidence>
<dbReference type="GO" id="GO:0007297">
    <property type="term" value="P:follicle cell of egg chamber migration"/>
    <property type="evidence" value="ECO:0007669"/>
    <property type="project" value="UniProtKB-ARBA"/>
</dbReference>
<dbReference type="FunFam" id="2.60.40.60:FF:000041">
    <property type="entry name" value="FAT atypical cadherin 1"/>
    <property type="match status" value="1"/>
</dbReference>
<evidence type="ECO:0000256" key="12">
    <source>
        <dbReference type="ARBA" id="ARBA00023180"/>
    </source>
</evidence>
<dbReference type="GeneID" id="106663275"/>
<dbReference type="GO" id="GO:0070161">
    <property type="term" value="C:anchoring junction"/>
    <property type="evidence" value="ECO:0007669"/>
    <property type="project" value="UniProtKB-ARBA"/>
</dbReference>
<reference evidence="17" key="1">
    <citation type="submission" date="2022-01" db="UniProtKB">
        <authorList>
            <consortium name="EnsemblMetazoa"/>
        </authorList>
    </citation>
    <scope>IDENTIFICATION</scope>
</reference>
<dbReference type="FunFam" id="2.60.40.60:FF:000100">
    <property type="entry name" value="protocadherin Fat 2"/>
    <property type="match status" value="1"/>
</dbReference>
<evidence type="ECO:0000256" key="11">
    <source>
        <dbReference type="ARBA" id="ARBA00023157"/>
    </source>
</evidence>
<dbReference type="FunFam" id="2.60.40.60:FF:000059">
    <property type="entry name" value="FAT atypical cadherin 3"/>
    <property type="match status" value="1"/>
</dbReference>
<feature type="domain" description="Cadherin" evidence="16">
    <location>
        <begin position="54"/>
        <end position="102"/>
    </location>
</feature>
<dbReference type="GO" id="GO:0035239">
    <property type="term" value="P:tube morphogenesis"/>
    <property type="evidence" value="ECO:0007669"/>
    <property type="project" value="UniProtKB-ARBA"/>
</dbReference>
<dbReference type="GO" id="GO:0048565">
    <property type="term" value="P:digestive tract development"/>
    <property type="evidence" value="ECO:0007669"/>
    <property type="project" value="UniProtKB-ARBA"/>
</dbReference>
<sequence length="2852" mass="315448">MLLMLEVNSAEFTRYVTPKDVESSGRSPTKYGAKLKALIKPNPSYMTEEAHRNIRTTSVFDTETKTHYWLTVVAQDYGVVPLYSTLEVYVEIKNVNDNAPLTKEPVYYPHIMENSPPGTPVIQITATDPDSPTILYRITSGNPESFFSIDTRTGVISTTGRKLDREYQAEHVLEITLTDDGTPPLHSSTRVVITIDDENDNSPHFQYKFYNIHIPETRHHEAPLIQIIAIDNDLGNNSSIFYEVMSGRGKNKFKIHPTAGAIYSLSSFQHGEEYDLLVRATDQGKPNKSAIAKISVRVLPLPDDSKHPPDCKTKDQHVSVQESDSVGFLVILIQCDDLDGDVLWYNIIDGDPRSEFMIVGDEGSILLAKRLDWEVQSKYNLTIKVTDGIYNAYTQVFVSVVDINEYRPIFSKPIYTANISESSVPGTEVVKLTATDADRDSKVVYSLYNAQSPSSLHLFKVDYQTGSLSVAKPLDRETIAEHIITVMVKDQATPAKRNFARVIIKVNDANDHAPEFSVSIMQGRVFETSPIGTTVLSLNAVDKDHGINAKVVYSLQSGNVGNAFFLDPVIGSINVARDLDISIMNEYMLIIKASDSGNPPLASTIPVHIIVVMADNAPPRFTRREVAAELYENEPARIVVKHLEARSTSSLHYEIVQGNVDNAFYVNPTTGAGAKAVCHVVVHLMDRNDNPPYFRETLYQGWINEGAPIASLVFYNQSSHLVLAASDEDSQLNALLQYDIVEPGPQRWFHIDSTTGAIRTIATLDHETDPLIEFHVKVTDLGKPRLSSETLAKVVIKVNDINDCSPKFSQRIYNTSILTPTYANIAVLQLNATDKDSANITKLSFSIRSGNVDNVYSIGSETGIITVHDPISGAKTAPHRLRVAVTDGKFVDEAMVYITWEHSQDSGLKFQRSIYHGSVLENSTKSITVAVVTVLGSHLNEHLTFSILNPSPYFTIGPTSGALRTTGVRFDREHQERYQLIVQTRSKESREDEIRVAHVAVNVTVLDINDNCPMFVNLPYYAVVSVDAKKGDVITKVHAIDLDKGENGEVRYELIRGSGDLFKVCRKTGEVTPKQALEGHNREYQLIIAAYDGGSTPCSTKVNVVVKVMDRSMPIFDKQFYTVSTLENIDLHSPLSISIQAESPLGRKLIYSIVSGNNDEKFAVDFNTGGLYVVDELDYETQQEYALYIRATDSVSGVSADVPVNVLVLDVNDSPPEFMDDAYNVSVSEAAPFGTIILKLTAHDNDTGLNAKIRYSLKNDNNTTENFHIDPEDGSIYLKRSLDHETQTLHHIVAIATDCGIPNLSSSVHVWIKVLDMNDNPPKLEKNIYAWLSEEASRGQVVTIVTASDRDSVDHKRLVYSIVGGNQQQTFFMDPTTGTPVVKVTATDKDSDPYGYVSYFISSDKILESFEIYNLTGEIMTKVSLDREKQKVYEIPVVAIDTGGKVGFSIVRVWISDANDNSPVFVLPEYKACIHSNFSINSVFLKVKAVDKDEDHSAQIEYSIYEKEASGVRDLFQINKNTGGLSLLRSALPSENQMFQFFIRATDKGFPPLHSDVPVDIYIMSQKDVSPMFERRDDKFFVTESAAPGTVITRVKLITEMPVNYRLLSGKDYFIIDPSGVISLSGRLDRELFPSHVIGVLAYTESSPPLTAVTEISLQVLDSNDNKPIFDSAEYKIKIAENIKEGSPILKVHASDADEGTNGEIQYSLTGPGTAIFSIDSHTGWIISLVALDREITEHYTLTVIASDSGAPTHTSNATVFITLIDYNDNPPKFVKNSYSASVSENAMAGTVVVQVSITDRDSESSNIVFYIIGGDPHSQFDVKLSGEVYVTRPLDREAIDKYKLSIFATDGKHSTVTTLYVDVLDENDQEPYCLLYRYKETISEAVPPGYYILTVKAVDLDLGSKLKFYLTGDNAEYFNLDRTTGELKTLKSLDRERISEFHLTAHVQDREHIEWECISHIDITVLDVNDNAPVFSSSNLSVSVSEGASIGSLVTKIHAIDDDIGVNRKIRYVLVDSADGHFKIVSDSGIITLARVLDRETKDSYNLTVKAVDQGLPQLWNVASLTVHVLDVNDNPPEFQTRTHHASIPENAAIDTHVTQVMATSIDAGINAQIEYSIVGGNEHGKFAIEYDTGIITIAQPLDYERAREYLITVQATDLGVPPLSNQATVNITVLDSNDNAPVFSEVSYSAKIAEDAMIGEIVAQVSATDLDTEENGDVTYSIERGDAHQQFSIHPKTGEVSVIQPLDRELVSSYVLQIRASDNGESVLSSSAILKIEVLDVNDNPPLFTQTNYTVIVQEDKRPGWIVCQLLVTDSDISPNAGPFIFDILAKKGVSAFRIEKDGTIRTAALLSHKLESTYTLHVRVFDNGNPPLYSDTWVIVKVIEESQYPPIATPLDIWIGSYQERWDGGEIGRVHATDQDQFDILNFSLVPSHQVPGISPYNFITTQRKRLLKELRLVLKKEVSLISVQDSGSGDTDVLLFIKGGVDIQSLNSALLTMNLPLLQLECNCLNGALCRQRIALNPERVITISSDLISFVSPSHSHDVYCACNLGYSGERCDELIPPAQCECPPSQTCIAQPAPPGFVCAPPSPASPLCSPNHTCPPPQTPSFKSAFSIITWQQLMIAGIIIIIILVLCLTCLICKCCCRNSRQNDLDKTSSVLNSDVKRTSKLSNLEVTQCIPRPASYTSGSHNDVYAGPLNNLDTVRSYGSAGDELESVPPDYVKNLNRNANSPGHKINNGYHWDCSDWVRPNQNPLPNITEVPGSEVPDSSSFHSNDSNDSNTVQQGQHHAQSTIIDPARDLATLDEELYMTYRSEEDDVITYGFPQRYPSQSDVSTNLCDIEDSDVPT</sequence>
<feature type="domain" description="Cadherin" evidence="16">
    <location>
        <begin position="809"/>
        <end position="910"/>
    </location>
</feature>
<organism evidence="17 18">
    <name type="scientific">Cimex lectularius</name>
    <name type="common">Bed bug</name>
    <name type="synonym">Acanthia lectularia</name>
    <dbReference type="NCBI Taxonomy" id="79782"/>
    <lineage>
        <taxon>Eukaryota</taxon>
        <taxon>Metazoa</taxon>
        <taxon>Ecdysozoa</taxon>
        <taxon>Arthropoda</taxon>
        <taxon>Hexapoda</taxon>
        <taxon>Insecta</taxon>
        <taxon>Pterygota</taxon>
        <taxon>Neoptera</taxon>
        <taxon>Paraneoptera</taxon>
        <taxon>Hemiptera</taxon>
        <taxon>Heteroptera</taxon>
        <taxon>Panheteroptera</taxon>
        <taxon>Cimicomorpha</taxon>
        <taxon>Cimicidae</taxon>
        <taxon>Cimex</taxon>
    </lineage>
</organism>
<dbReference type="FunFam" id="2.60.40.60:FF:000020">
    <property type="entry name" value="Dachsous cadherin-related 1b"/>
    <property type="match status" value="2"/>
</dbReference>
<evidence type="ECO:0000256" key="10">
    <source>
        <dbReference type="ARBA" id="ARBA00023136"/>
    </source>
</evidence>
<feature type="domain" description="Cadherin" evidence="16">
    <location>
        <begin position="911"/>
        <end position="1015"/>
    </location>
</feature>
<dbReference type="FunFam" id="2.60.40.60:FF:000084">
    <property type="entry name" value="FAT atypical cadherin 3"/>
    <property type="match status" value="1"/>
</dbReference>
<comment type="subcellular location">
    <subcellularLocation>
        <location evidence="1">Cell membrane</location>
        <topology evidence="1">Single-pass type I membrane protein</topology>
    </subcellularLocation>
</comment>
<evidence type="ECO:0000256" key="7">
    <source>
        <dbReference type="ARBA" id="ARBA00022837"/>
    </source>
</evidence>
<keyword evidence="9 15" id="KW-1133">Transmembrane helix</keyword>
<dbReference type="InterPro" id="IPR015919">
    <property type="entry name" value="Cadherin-like_sf"/>
</dbReference>
<dbReference type="PRINTS" id="PR00205">
    <property type="entry name" value="CADHERIN"/>
</dbReference>
<feature type="domain" description="Cadherin" evidence="16">
    <location>
        <begin position="2081"/>
        <end position="2185"/>
    </location>
</feature>
<dbReference type="GO" id="GO:0007010">
    <property type="term" value="P:cytoskeleton organization"/>
    <property type="evidence" value="ECO:0007669"/>
    <property type="project" value="UniProtKB-ARBA"/>
</dbReference>
<feature type="compositionally biased region" description="Polar residues" evidence="14">
    <location>
        <begin position="2786"/>
        <end position="2798"/>
    </location>
</feature>
<evidence type="ECO:0000256" key="9">
    <source>
        <dbReference type="ARBA" id="ARBA00022989"/>
    </source>
</evidence>
<accession>A0A8I6SRZ1</accession>
<feature type="domain" description="Cadherin" evidence="16">
    <location>
        <begin position="411"/>
        <end position="516"/>
    </location>
</feature>
<feature type="domain" description="Cadherin" evidence="16">
    <location>
        <begin position="695"/>
        <end position="808"/>
    </location>
</feature>
<feature type="domain" description="Cadherin" evidence="16">
    <location>
        <begin position="1582"/>
        <end position="1670"/>
    </location>
</feature>
<feature type="domain" description="Cadherin" evidence="16">
    <location>
        <begin position="517"/>
        <end position="621"/>
    </location>
</feature>
<evidence type="ECO:0000256" key="15">
    <source>
        <dbReference type="SAM" id="Phobius"/>
    </source>
</evidence>
<dbReference type="GO" id="GO:0098858">
    <property type="term" value="C:actin-based cell projection"/>
    <property type="evidence" value="ECO:0007669"/>
    <property type="project" value="UniProtKB-ARBA"/>
</dbReference>
<dbReference type="FunFam" id="2.60.40.60:FF:000053">
    <property type="entry name" value="FAT atypical cadherin 3"/>
    <property type="match status" value="1"/>
</dbReference>
<feature type="domain" description="Cadherin" evidence="16">
    <location>
        <begin position="206"/>
        <end position="311"/>
    </location>
</feature>
<dbReference type="KEGG" id="clec:106663275"/>
<evidence type="ECO:0000313" key="17">
    <source>
        <dbReference type="EnsemblMetazoa" id="XP_024085354.1"/>
    </source>
</evidence>
<feature type="region of interest" description="Disordered" evidence="14">
    <location>
        <begin position="2757"/>
        <end position="2799"/>
    </location>
</feature>
<dbReference type="GO" id="GO:0007424">
    <property type="term" value="P:open tracheal system development"/>
    <property type="evidence" value="ECO:0007669"/>
    <property type="project" value="UniProtKB-ARBA"/>
</dbReference>
<feature type="domain" description="Cadherin" evidence="16">
    <location>
        <begin position="1219"/>
        <end position="1324"/>
    </location>
</feature>
<dbReference type="GO" id="GO:0005886">
    <property type="term" value="C:plasma membrane"/>
    <property type="evidence" value="ECO:0007669"/>
    <property type="project" value="UniProtKB-SubCell"/>
</dbReference>
<feature type="domain" description="Cadherin" evidence="16">
    <location>
        <begin position="1016"/>
        <end position="1116"/>
    </location>
</feature>
<dbReference type="CDD" id="cd11304">
    <property type="entry name" value="Cadherin_repeat"/>
    <property type="match status" value="21"/>
</dbReference>
<feature type="domain" description="Cadherin" evidence="16">
    <location>
        <begin position="1977"/>
        <end position="2080"/>
    </location>
</feature>
<dbReference type="FunFam" id="2.60.40.60:FF:000033">
    <property type="entry name" value="FAT atypical cadherin 1"/>
    <property type="match status" value="1"/>
</dbReference>
<dbReference type="GO" id="GO:0007163">
    <property type="term" value="P:establishment or maintenance of cell polarity"/>
    <property type="evidence" value="ECO:0007669"/>
    <property type="project" value="UniProtKB-ARBA"/>
</dbReference>
<keyword evidence="6" id="KW-0677">Repeat</keyword>
<dbReference type="Proteomes" id="UP000494040">
    <property type="component" value="Unassembled WGS sequence"/>
</dbReference>
<dbReference type="FunFam" id="2.60.40.60:FF:000058">
    <property type="entry name" value="FAT atypical cadherin 3"/>
    <property type="match status" value="1"/>
</dbReference>
<proteinExistence type="predicted"/>
<evidence type="ECO:0000256" key="1">
    <source>
        <dbReference type="ARBA" id="ARBA00004251"/>
    </source>
</evidence>
<feature type="domain" description="Cadherin" evidence="16">
    <location>
        <begin position="1117"/>
        <end position="1218"/>
    </location>
</feature>
<evidence type="ECO:0000256" key="13">
    <source>
        <dbReference type="PROSITE-ProRule" id="PRU00043"/>
    </source>
</evidence>
<evidence type="ECO:0000256" key="3">
    <source>
        <dbReference type="ARBA" id="ARBA00022536"/>
    </source>
</evidence>
<keyword evidence="3" id="KW-0245">EGF-like domain</keyword>
<evidence type="ECO:0000256" key="4">
    <source>
        <dbReference type="ARBA" id="ARBA00022692"/>
    </source>
</evidence>